<dbReference type="Proteomes" id="UP000478052">
    <property type="component" value="Unassembled WGS sequence"/>
</dbReference>
<sequence length="97" mass="10283">MREKCGYGDTERTSAKEFSAIAHALVASTPNKGDTTYGLVDVYRSVVSARSWRSARGLDGLRDGQWSATSAAMAGRSSAVGKKKTEKLCIGTLGARP</sequence>
<evidence type="ECO:0000313" key="2">
    <source>
        <dbReference type="Proteomes" id="UP000478052"/>
    </source>
</evidence>
<comment type="caution">
    <text evidence="1">The sequence shown here is derived from an EMBL/GenBank/DDBJ whole genome shotgun (WGS) entry which is preliminary data.</text>
</comment>
<dbReference type="EMBL" id="VUJU01000206">
    <property type="protein sequence ID" value="KAF0772233.1"/>
    <property type="molecule type" value="Genomic_DNA"/>
</dbReference>
<accession>A0A6G0ZM76</accession>
<organism evidence="1 2">
    <name type="scientific">Aphis craccivora</name>
    <name type="common">Cowpea aphid</name>
    <dbReference type="NCBI Taxonomy" id="307492"/>
    <lineage>
        <taxon>Eukaryota</taxon>
        <taxon>Metazoa</taxon>
        <taxon>Ecdysozoa</taxon>
        <taxon>Arthropoda</taxon>
        <taxon>Hexapoda</taxon>
        <taxon>Insecta</taxon>
        <taxon>Pterygota</taxon>
        <taxon>Neoptera</taxon>
        <taxon>Paraneoptera</taxon>
        <taxon>Hemiptera</taxon>
        <taxon>Sternorrhyncha</taxon>
        <taxon>Aphidomorpha</taxon>
        <taxon>Aphidoidea</taxon>
        <taxon>Aphididae</taxon>
        <taxon>Aphidini</taxon>
        <taxon>Aphis</taxon>
        <taxon>Aphis</taxon>
    </lineage>
</organism>
<reference evidence="1 2" key="1">
    <citation type="submission" date="2019-08" db="EMBL/GenBank/DDBJ databases">
        <title>Whole genome of Aphis craccivora.</title>
        <authorList>
            <person name="Voronova N.V."/>
            <person name="Shulinski R.S."/>
            <person name="Bandarenka Y.V."/>
            <person name="Zhorov D.G."/>
            <person name="Warner D."/>
        </authorList>
    </citation>
    <scope>NUCLEOTIDE SEQUENCE [LARGE SCALE GENOMIC DNA]</scope>
    <source>
        <strain evidence="1">180601</strain>
        <tissue evidence="1">Whole Body</tissue>
    </source>
</reference>
<dbReference type="AlphaFoldDB" id="A0A6G0ZM76"/>
<protein>
    <submittedName>
        <fullName evidence="1">Uncharacterized protein</fullName>
    </submittedName>
</protein>
<name>A0A6G0ZM76_APHCR</name>
<evidence type="ECO:0000313" key="1">
    <source>
        <dbReference type="EMBL" id="KAF0772233.1"/>
    </source>
</evidence>
<proteinExistence type="predicted"/>
<gene>
    <name evidence="1" type="ORF">FWK35_00008566</name>
</gene>
<keyword evidence="2" id="KW-1185">Reference proteome</keyword>